<evidence type="ECO:0000256" key="3">
    <source>
        <dbReference type="SAM" id="MobiDB-lite"/>
    </source>
</evidence>
<dbReference type="EMBL" id="JAMRDG010000001">
    <property type="protein sequence ID" value="KAJ3699624.1"/>
    <property type="molecule type" value="Genomic_DNA"/>
</dbReference>
<dbReference type="InterPro" id="IPR036427">
    <property type="entry name" value="Bromodomain-like_sf"/>
</dbReference>
<dbReference type="PANTHER" id="PTHR22881">
    <property type="entry name" value="BROMODOMAIN CONTAINING PROTEIN"/>
    <property type="match status" value="1"/>
</dbReference>
<dbReference type="CDD" id="cd04369">
    <property type="entry name" value="Bromodomain"/>
    <property type="match status" value="1"/>
</dbReference>
<organism evidence="5 6">
    <name type="scientific">Rhynchospora tenuis</name>
    <dbReference type="NCBI Taxonomy" id="198213"/>
    <lineage>
        <taxon>Eukaryota</taxon>
        <taxon>Viridiplantae</taxon>
        <taxon>Streptophyta</taxon>
        <taxon>Embryophyta</taxon>
        <taxon>Tracheophyta</taxon>
        <taxon>Spermatophyta</taxon>
        <taxon>Magnoliopsida</taxon>
        <taxon>Liliopsida</taxon>
        <taxon>Poales</taxon>
        <taxon>Cyperaceae</taxon>
        <taxon>Cyperoideae</taxon>
        <taxon>Rhynchosporeae</taxon>
        <taxon>Rhynchospora</taxon>
    </lineage>
</organism>
<dbReference type="InterPro" id="IPR051831">
    <property type="entry name" value="Bromodomain_contain_prot"/>
</dbReference>
<sequence>MPDSMQIDDYTERVRNPSDFATLRQKHIDGMYTSLEQFESDVYTVFKKAITINDHNTIPYKQAIFLQDQAKQVFQSIKNYNPKSKSAQSAWPQKCVRGRKKLRQNEETAPPSFNQALSSGKINNHICSKREVRNLEGTVTRNEHNVFLNGTNKYIRNVQLESNQNFCTREEPYMMERRLTYLADNDTDFGIVSSTFGSQNPYLTINALAPGYQESLCNFTKNAGMFAQVAAEERCQVYKKKAKDPYFTRRASVFPQISNSSSATTFDSTRPPQFFHQNMTLYDSTNCKLETNDLLKWFRSIGTPEFIQKGNAVGMTLKEKIQLENKDKKPISQQQITDLQQKGSDDLTQKGISSTLKQATGLKDKRKDIKFPTALSSFNGVGSSQLGFSQYASSSKSFKPDE</sequence>
<proteinExistence type="predicted"/>
<feature type="region of interest" description="Disordered" evidence="3">
    <location>
        <begin position="379"/>
        <end position="402"/>
    </location>
</feature>
<dbReference type="AlphaFoldDB" id="A0AAD6ESM8"/>
<keyword evidence="1 2" id="KW-0103">Bromodomain</keyword>
<dbReference type="Gene3D" id="1.20.920.10">
    <property type="entry name" value="Bromodomain-like"/>
    <property type="match status" value="1"/>
</dbReference>
<comment type="caution">
    <text evidence="5">The sequence shown here is derived from an EMBL/GenBank/DDBJ whole genome shotgun (WGS) entry which is preliminary data.</text>
</comment>
<evidence type="ECO:0000256" key="2">
    <source>
        <dbReference type="PROSITE-ProRule" id="PRU00035"/>
    </source>
</evidence>
<feature type="domain" description="Bromo" evidence="4">
    <location>
        <begin position="1"/>
        <end position="60"/>
    </location>
</feature>
<evidence type="ECO:0000313" key="5">
    <source>
        <dbReference type="EMBL" id="KAJ3699624.1"/>
    </source>
</evidence>
<evidence type="ECO:0000313" key="6">
    <source>
        <dbReference type="Proteomes" id="UP001210211"/>
    </source>
</evidence>
<dbReference type="Proteomes" id="UP001210211">
    <property type="component" value="Unassembled WGS sequence"/>
</dbReference>
<name>A0AAD6ESM8_9POAL</name>
<dbReference type="Pfam" id="PF00439">
    <property type="entry name" value="Bromodomain"/>
    <property type="match status" value="1"/>
</dbReference>
<dbReference type="SUPFAM" id="SSF47370">
    <property type="entry name" value="Bromodomain"/>
    <property type="match status" value="1"/>
</dbReference>
<gene>
    <name evidence="5" type="ORF">LUZ61_003329</name>
</gene>
<dbReference type="InterPro" id="IPR001487">
    <property type="entry name" value="Bromodomain"/>
</dbReference>
<dbReference type="PROSITE" id="PS50014">
    <property type="entry name" value="BROMODOMAIN_2"/>
    <property type="match status" value="1"/>
</dbReference>
<protein>
    <recommendedName>
        <fullName evidence="4">Bromo domain-containing protein</fullName>
    </recommendedName>
</protein>
<accession>A0AAD6ESM8</accession>
<evidence type="ECO:0000259" key="4">
    <source>
        <dbReference type="PROSITE" id="PS50014"/>
    </source>
</evidence>
<dbReference type="PANTHER" id="PTHR22881:SF26">
    <property type="entry name" value="BROMODOMAIN CONTAINING PROTEIN, EXPRESSED"/>
    <property type="match status" value="1"/>
</dbReference>
<reference evidence="5 6" key="1">
    <citation type="journal article" date="2022" name="Cell">
        <title>Repeat-based holocentromeres influence genome architecture and karyotype evolution.</title>
        <authorList>
            <person name="Hofstatter P.G."/>
            <person name="Thangavel G."/>
            <person name="Lux T."/>
            <person name="Neumann P."/>
            <person name="Vondrak T."/>
            <person name="Novak P."/>
            <person name="Zhang M."/>
            <person name="Costa L."/>
            <person name="Castellani M."/>
            <person name="Scott A."/>
            <person name="Toegelov H."/>
            <person name="Fuchs J."/>
            <person name="Mata-Sucre Y."/>
            <person name="Dias Y."/>
            <person name="Vanzela A.L.L."/>
            <person name="Huettel B."/>
            <person name="Almeida C.C.S."/>
            <person name="Simkova H."/>
            <person name="Souza G."/>
            <person name="Pedrosa-Harand A."/>
            <person name="Macas J."/>
            <person name="Mayer K.F.X."/>
            <person name="Houben A."/>
            <person name="Marques A."/>
        </authorList>
    </citation>
    <scope>NUCLEOTIDE SEQUENCE [LARGE SCALE GENOMIC DNA]</scope>
    <source>
        <strain evidence="5">RhyTen1mFocal</strain>
    </source>
</reference>
<evidence type="ECO:0000256" key="1">
    <source>
        <dbReference type="ARBA" id="ARBA00023117"/>
    </source>
</evidence>
<keyword evidence="6" id="KW-1185">Reference proteome</keyword>